<evidence type="ECO:0008006" key="3">
    <source>
        <dbReference type="Google" id="ProtNLM"/>
    </source>
</evidence>
<dbReference type="PANTHER" id="PTHR10000">
    <property type="entry name" value="PHOSPHOSERINE PHOSPHATASE"/>
    <property type="match status" value="1"/>
</dbReference>
<name>A0A7W8FZU2_9FIRM</name>
<dbReference type="InterPro" id="IPR000150">
    <property type="entry name" value="Cof"/>
</dbReference>
<sequence>MKIKGIFFDVDGTLVCHDLGRISENTLKALYALKEKGIRLFLATARHITELKELQIDFPFDGYVLLNGQLCLNAQKQILLANPIEGHDQKQLASLFSTCAFPMVLVERDRLYINTVTPQVIQAQTAISSKVPPVSSYNNDPFYQCTAFIDEEQAHRLSQTLEDCTITRWNPYGVDIISAQGGKFKGIQAMLAYYDIDVSETMSFGDGQNDMEMLQYTKVGVAMQNADPVVCQVADFVTKSAGEDGIVYALKKYKLI</sequence>
<evidence type="ECO:0000313" key="2">
    <source>
        <dbReference type="Proteomes" id="UP000521313"/>
    </source>
</evidence>
<dbReference type="Pfam" id="PF08282">
    <property type="entry name" value="Hydrolase_3"/>
    <property type="match status" value="1"/>
</dbReference>
<organism evidence="1 2">
    <name type="scientific">Faecalicoccus acidiformans</name>
    <dbReference type="NCBI Taxonomy" id="915173"/>
    <lineage>
        <taxon>Bacteria</taxon>
        <taxon>Bacillati</taxon>
        <taxon>Bacillota</taxon>
        <taxon>Erysipelotrichia</taxon>
        <taxon>Erysipelotrichales</taxon>
        <taxon>Erysipelotrichaceae</taxon>
        <taxon>Faecalicoccus</taxon>
    </lineage>
</organism>
<dbReference type="SFLD" id="SFLDS00003">
    <property type="entry name" value="Haloacid_Dehalogenase"/>
    <property type="match status" value="1"/>
</dbReference>
<dbReference type="GO" id="GO:0005829">
    <property type="term" value="C:cytosol"/>
    <property type="evidence" value="ECO:0007669"/>
    <property type="project" value="TreeGrafter"/>
</dbReference>
<dbReference type="NCBIfam" id="TIGR01484">
    <property type="entry name" value="HAD-SF-IIB"/>
    <property type="match status" value="1"/>
</dbReference>
<dbReference type="PANTHER" id="PTHR10000:SF25">
    <property type="entry name" value="PHOSPHATASE YKRA-RELATED"/>
    <property type="match status" value="1"/>
</dbReference>
<dbReference type="SUPFAM" id="SSF56784">
    <property type="entry name" value="HAD-like"/>
    <property type="match status" value="1"/>
</dbReference>
<dbReference type="Gene3D" id="3.30.1240.10">
    <property type="match status" value="1"/>
</dbReference>
<comment type="caution">
    <text evidence="1">The sequence shown here is derived from an EMBL/GenBank/DDBJ whole genome shotgun (WGS) entry which is preliminary data.</text>
</comment>
<dbReference type="RefSeq" id="WP_183376250.1">
    <property type="nucleotide sequence ID" value="NZ_JACHHD010000014.1"/>
</dbReference>
<proteinExistence type="predicted"/>
<dbReference type="NCBIfam" id="TIGR00099">
    <property type="entry name" value="Cof-subfamily"/>
    <property type="match status" value="1"/>
</dbReference>
<dbReference type="AlphaFoldDB" id="A0A7W8FZU2"/>
<accession>A0A7W8FZU2</accession>
<gene>
    <name evidence="1" type="ORF">HNQ43_001416</name>
</gene>
<dbReference type="EMBL" id="JACHHD010000014">
    <property type="protein sequence ID" value="MBB5185362.1"/>
    <property type="molecule type" value="Genomic_DNA"/>
</dbReference>
<dbReference type="SFLD" id="SFLDG01140">
    <property type="entry name" value="C2.B:_Phosphomannomutase_and_P"/>
    <property type="match status" value="1"/>
</dbReference>
<dbReference type="InterPro" id="IPR036412">
    <property type="entry name" value="HAD-like_sf"/>
</dbReference>
<dbReference type="GO" id="GO:0016791">
    <property type="term" value="F:phosphatase activity"/>
    <property type="evidence" value="ECO:0007669"/>
    <property type="project" value="TreeGrafter"/>
</dbReference>
<dbReference type="Gene3D" id="3.40.50.1000">
    <property type="entry name" value="HAD superfamily/HAD-like"/>
    <property type="match status" value="1"/>
</dbReference>
<dbReference type="InterPro" id="IPR023214">
    <property type="entry name" value="HAD_sf"/>
</dbReference>
<dbReference type="InterPro" id="IPR006379">
    <property type="entry name" value="HAD-SF_hydro_IIB"/>
</dbReference>
<protein>
    <recommendedName>
        <fullName evidence="3">Cof-type HAD-IIB family hydrolase</fullName>
    </recommendedName>
</protein>
<reference evidence="1 2" key="1">
    <citation type="submission" date="2020-08" db="EMBL/GenBank/DDBJ databases">
        <title>Genomic Encyclopedia of Type Strains, Phase IV (KMG-IV): sequencing the most valuable type-strain genomes for metagenomic binning, comparative biology and taxonomic classification.</title>
        <authorList>
            <person name="Goeker M."/>
        </authorList>
    </citation>
    <scope>NUCLEOTIDE SEQUENCE [LARGE SCALE GENOMIC DNA]</scope>
    <source>
        <strain evidence="1 2">DSM 26963</strain>
    </source>
</reference>
<dbReference type="Proteomes" id="UP000521313">
    <property type="component" value="Unassembled WGS sequence"/>
</dbReference>
<dbReference type="GO" id="GO:0000287">
    <property type="term" value="F:magnesium ion binding"/>
    <property type="evidence" value="ECO:0007669"/>
    <property type="project" value="TreeGrafter"/>
</dbReference>
<evidence type="ECO:0000313" key="1">
    <source>
        <dbReference type="EMBL" id="MBB5185362.1"/>
    </source>
</evidence>